<protein>
    <recommendedName>
        <fullName evidence="3 8">Diaminopimelate epimerase</fullName>
        <shortName evidence="8">DAP epimerase</shortName>
        <ecNumber evidence="3 8">5.1.1.7</ecNumber>
    </recommendedName>
    <alternativeName>
        <fullName evidence="8">PLP-independent amino acid racemase</fullName>
    </alternativeName>
</protein>
<feature type="binding site" evidence="8">
    <location>
        <position position="11"/>
    </location>
    <ligand>
        <name>substrate</name>
    </ligand>
</feature>
<evidence type="ECO:0000256" key="8">
    <source>
        <dbReference type="HAMAP-Rule" id="MF_00197"/>
    </source>
</evidence>
<feature type="active site" evidence="9">
    <location>
        <position position="71"/>
    </location>
</feature>
<keyword evidence="6 8" id="KW-0413">Isomerase</keyword>
<dbReference type="PANTHER" id="PTHR31689">
    <property type="entry name" value="DIAMINOPIMELATE EPIMERASE, CHLOROPLASTIC"/>
    <property type="match status" value="1"/>
</dbReference>
<dbReference type="PROSITE" id="PS01326">
    <property type="entry name" value="DAP_EPIMERASE"/>
    <property type="match status" value="1"/>
</dbReference>
<keyword evidence="4 8" id="KW-0028">Amino-acid biosynthesis</keyword>
<dbReference type="NCBIfam" id="TIGR00652">
    <property type="entry name" value="DapF"/>
    <property type="match status" value="1"/>
</dbReference>
<name>A0A1T4KGK8_9FUSO</name>
<comment type="pathway">
    <text evidence="1 8">Amino-acid biosynthesis; L-lysine biosynthesis via DAP pathway; DL-2,6-diaminopimelate from LL-2,6-diaminopimelate: step 1/1.</text>
</comment>
<dbReference type="PANTHER" id="PTHR31689:SF0">
    <property type="entry name" value="DIAMINOPIMELATE EPIMERASE"/>
    <property type="match status" value="1"/>
</dbReference>
<feature type="binding site" evidence="8">
    <location>
        <begin position="222"/>
        <end position="223"/>
    </location>
    <ligand>
        <name>substrate</name>
    </ligand>
</feature>
<evidence type="ECO:0000256" key="4">
    <source>
        <dbReference type="ARBA" id="ARBA00022605"/>
    </source>
</evidence>
<evidence type="ECO:0000256" key="6">
    <source>
        <dbReference type="ARBA" id="ARBA00023235"/>
    </source>
</evidence>
<dbReference type="AlphaFoldDB" id="A0A1T4KGK8"/>
<comment type="subunit">
    <text evidence="8">Homodimer.</text>
</comment>
<feature type="binding site" evidence="8">
    <location>
        <position position="194"/>
    </location>
    <ligand>
        <name>substrate</name>
    </ligand>
</feature>
<sequence>MNFTKMQAAGNDFVLINSFEEKLGDYSNLAEKLCHRKYGIGADGILIPEKSEIGDIKMVYFNSDGSQSAMCGNGIRCFSKYIYENKLVEKKSFSVETGDGLKYIQLTVDKENVVTKVKVDMGEGTLDPKKLPVALDKNEIINEKINIKGKEYTFSTILTGVIHTVIFVDTFDNLDINGVGREIEIHPLFPEKTNVNFVKIIDKNNVEIRTWERGAGRTLACGTGSCGTVALGNYLNLLDNNVNVHTEGGVLNISMKGKRIYMEGSATTVFKGVI</sequence>
<keyword evidence="8" id="KW-0963">Cytoplasm</keyword>
<dbReference type="RefSeq" id="WP_078692961.1">
    <property type="nucleotide sequence ID" value="NZ_FUWX01000005.1"/>
</dbReference>
<gene>
    <name evidence="8" type="primary">dapF</name>
    <name evidence="10" type="ORF">SAMN02745174_00416</name>
</gene>
<feature type="site" description="Could be important to modulate the pK values of the two catalytic cysteine residues" evidence="8">
    <location>
        <position position="212"/>
    </location>
</feature>
<dbReference type="InterPro" id="IPR018510">
    <property type="entry name" value="DAP_epimerase_AS"/>
</dbReference>
<evidence type="ECO:0000256" key="1">
    <source>
        <dbReference type="ARBA" id="ARBA00005196"/>
    </source>
</evidence>
<organism evidence="10 11">
    <name type="scientific">Cetobacterium ceti</name>
    <dbReference type="NCBI Taxonomy" id="180163"/>
    <lineage>
        <taxon>Bacteria</taxon>
        <taxon>Fusobacteriati</taxon>
        <taxon>Fusobacteriota</taxon>
        <taxon>Fusobacteriia</taxon>
        <taxon>Fusobacteriales</taxon>
        <taxon>Fusobacteriaceae</taxon>
        <taxon>Cetobacterium</taxon>
    </lineage>
</organism>
<dbReference type="Proteomes" id="UP000191153">
    <property type="component" value="Unassembled WGS sequence"/>
</dbReference>
<feature type="binding site" evidence="8">
    <location>
        <position position="62"/>
    </location>
    <ligand>
        <name>substrate</name>
    </ligand>
</feature>
<comment type="function">
    <text evidence="8">Catalyzes the stereoinversion of LL-2,6-diaminopimelate (L,L-DAP) to meso-diaminopimelate (meso-DAP), a precursor of L-lysine and an essential component of the bacterial peptidoglycan.</text>
</comment>
<dbReference type="OrthoDB" id="9805408at2"/>
<dbReference type="Pfam" id="PF01678">
    <property type="entry name" value="DAP_epimerase"/>
    <property type="match status" value="2"/>
</dbReference>
<dbReference type="EC" id="5.1.1.7" evidence="3 8"/>
<feature type="active site" description="Proton donor" evidence="8">
    <location>
        <position position="71"/>
    </location>
</feature>
<comment type="caution">
    <text evidence="8">Lacks conserved residue(s) required for the propagation of feature annotation.</text>
</comment>
<dbReference type="InterPro" id="IPR001653">
    <property type="entry name" value="DAP_epimerase_DapF"/>
</dbReference>
<dbReference type="UniPathway" id="UPA00034">
    <property type="reaction ID" value="UER00025"/>
</dbReference>
<feature type="active site" description="Proton acceptor" evidence="8">
    <location>
        <position position="221"/>
    </location>
</feature>
<dbReference type="Gene3D" id="3.10.310.10">
    <property type="entry name" value="Diaminopimelate Epimerase, Chain A, domain 1"/>
    <property type="match status" value="2"/>
</dbReference>
<evidence type="ECO:0000256" key="5">
    <source>
        <dbReference type="ARBA" id="ARBA00023154"/>
    </source>
</evidence>
<comment type="similarity">
    <text evidence="2 8">Belongs to the diaminopimelate epimerase family.</text>
</comment>
<evidence type="ECO:0000256" key="7">
    <source>
        <dbReference type="ARBA" id="ARBA00051712"/>
    </source>
</evidence>
<dbReference type="SUPFAM" id="SSF54506">
    <property type="entry name" value="Diaminopimelate epimerase-like"/>
    <property type="match status" value="2"/>
</dbReference>
<evidence type="ECO:0000313" key="11">
    <source>
        <dbReference type="Proteomes" id="UP000191153"/>
    </source>
</evidence>
<dbReference type="GO" id="GO:0005829">
    <property type="term" value="C:cytosol"/>
    <property type="evidence" value="ECO:0007669"/>
    <property type="project" value="TreeGrafter"/>
</dbReference>
<dbReference type="STRING" id="180163.SAMN02745174_00416"/>
<evidence type="ECO:0000256" key="3">
    <source>
        <dbReference type="ARBA" id="ARBA00013080"/>
    </source>
</evidence>
<feature type="site" description="Could be important to modulate the pK values of the two catalytic cysteine residues" evidence="8">
    <location>
        <position position="163"/>
    </location>
</feature>
<keyword evidence="5 8" id="KW-0457">Lysine biosynthesis</keyword>
<evidence type="ECO:0000313" key="10">
    <source>
        <dbReference type="EMBL" id="SJZ41483.1"/>
    </source>
</evidence>
<evidence type="ECO:0000256" key="2">
    <source>
        <dbReference type="ARBA" id="ARBA00010219"/>
    </source>
</evidence>
<proteinExistence type="inferred from homology"/>
<reference evidence="10 11" key="1">
    <citation type="submission" date="2017-02" db="EMBL/GenBank/DDBJ databases">
        <authorList>
            <person name="Peterson S.W."/>
        </authorList>
    </citation>
    <scope>NUCLEOTIDE SEQUENCE [LARGE SCALE GENOMIC DNA]</scope>
    <source>
        <strain evidence="10 11">ATCC 700028</strain>
    </source>
</reference>
<feature type="binding site" evidence="8">
    <location>
        <begin position="72"/>
        <end position="73"/>
    </location>
    <ligand>
        <name>substrate</name>
    </ligand>
</feature>
<comment type="subcellular location">
    <subcellularLocation>
        <location evidence="8">Cytoplasm</location>
    </subcellularLocation>
</comment>
<comment type="catalytic activity">
    <reaction evidence="7 8">
        <text>(2S,6S)-2,6-diaminopimelate = meso-2,6-diaminopimelate</text>
        <dbReference type="Rhea" id="RHEA:15393"/>
        <dbReference type="ChEBI" id="CHEBI:57609"/>
        <dbReference type="ChEBI" id="CHEBI:57791"/>
        <dbReference type="EC" id="5.1.1.7"/>
    </reaction>
</comment>
<dbReference type="GO" id="GO:0008837">
    <property type="term" value="F:diaminopimelate epimerase activity"/>
    <property type="evidence" value="ECO:0007669"/>
    <property type="project" value="UniProtKB-UniRule"/>
</dbReference>
<accession>A0A1T4KGK8</accession>
<dbReference type="EMBL" id="FUWX01000005">
    <property type="protein sequence ID" value="SJZ41483.1"/>
    <property type="molecule type" value="Genomic_DNA"/>
</dbReference>
<dbReference type="GO" id="GO:0009089">
    <property type="term" value="P:lysine biosynthetic process via diaminopimelate"/>
    <property type="evidence" value="ECO:0007669"/>
    <property type="project" value="UniProtKB-UniRule"/>
</dbReference>
<keyword evidence="11" id="KW-1185">Reference proteome</keyword>
<feature type="binding site" evidence="8">
    <location>
        <begin position="212"/>
        <end position="213"/>
    </location>
    <ligand>
        <name>substrate</name>
    </ligand>
</feature>
<dbReference type="HAMAP" id="MF_00197">
    <property type="entry name" value="DAP_epimerase"/>
    <property type="match status" value="1"/>
</dbReference>
<evidence type="ECO:0000256" key="9">
    <source>
        <dbReference type="PROSITE-ProRule" id="PRU10125"/>
    </source>
</evidence>